<gene>
    <name evidence="6" type="ORF">I5L79_01780</name>
</gene>
<feature type="coiled-coil region" evidence="3">
    <location>
        <begin position="379"/>
        <end position="427"/>
    </location>
</feature>
<evidence type="ECO:0000256" key="4">
    <source>
        <dbReference type="SAM" id="SignalP"/>
    </source>
</evidence>
<feature type="chain" id="PRO_5047131503" description="histidine kinase" evidence="4">
    <location>
        <begin position="25"/>
        <end position="691"/>
    </location>
</feature>
<dbReference type="RefSeq" id="WP_196953294.1">
    <property type="nucleotide sequence ID" value="NZ_JADWYK010000001.1"/>
</dbReference>
<sequence>MKLSYAVLIGFLLAAILASPPSKAQSPQTPALRYALSRVAADTSRVLLLADLSASFRYSRLDSVLLYAQQGLAMARRIKYTKGEGRCLARLGMLQGERGNLPQALRLNLQALQLNEASHDLEGTARTLNQIGLLHQALDDHRLALQHYFRAWRIYRQVRTHDTSQLVSVLANIGATYTGAGKLDSAAYFLEKAEAEVMRETPGRWSSWGNPEPYVLRELGLLAAARNQDSQALQFYRRSAQAAVPENDLRSACRAYQYLAELYQGQQQTDSSVYYGRKALSMGQKLPYMVGIAHTSGLLADAFASRQQADSALRYLRLRQRAEDSLYNPLRIKQLDAIALSEVQRQQKVEQEQDAYKVRLYIYALLAGLGGLLLITLLQARHNRQQRRTNAQLQELNTQVTEQKETLTTQRDELSAMLRELKTTQDQLVMRDRMASLGELMAGVAHELQQPVQAIEELVGESEQLTDEMWAVLQATQLAEEPTNSLADKLDILRQYQVTLRRHGQRASIIVRGMLAHAGRQSSARQPSDLNELAENYLRLTYHDTQAKAPNLEVQLQVELSGDLGQVDMVRHDIGRALINIFLNAFQAVQERNRQAEDGYVPQVTLLTHRTADGVELRVRDNGLGIPEAAQGRVFERFFSTKAPEEAAGLGLALSKEIIEAGHGGTLMVESEPGVYTEVVVRLPVIPAEEN</sequence>
<evidence type="ECO:0000256" key="2">
    <source>
        <dbReference type="ARBA" id="ARBA00012438"/>
    </source>
</evidence>
<dbReference type="InterPro" id="IPR011990">
    <property type="entry name" value="TPR-like_helical_dom_sf"/>
</dbReference>
<dbReference type="CDD" id="cd00075">
    <property type="entry name" value="HATPase"/>
    <property type="match status" value="1"/>
</dbReference>
<keyword evidence="7" id="KW-1185">Reference proteome</keyword>
<dbReference type="InterPro" id="IPR036890">
    <property type="entry name" value="HATPase_C_sf"/>
</dbReference>
<dbReference type="Proteomes" id="UP000601099">
    <property type="component" value="Unassembled WGS sequence"/>
</dbReference>
<keyword evidence="3" id="KW-0175">Coiled coil</keyword>
<evidence type="ECO:0000313" key="7">
    <source>
        <dbReference type="Proteomes" id="UP000601099"/>
    </source>
</evidence>
<dbReference type="InterPro" id="IPR019734">
    <property type="entry name" value="TPR_rpt"/>
</dbReference>
<dbReference type="Pfam" id="PF13424">
    <property type="entry name" value="TPR_12"/>
    <property type="match status" value="1"/>
</dbReference>
<dbReference type="SUPFAM" id="SSF55874">
    <property type="entry name" value="ATPase domain of HSP90 chaperone/DNA topoisomerase II/histidine kinase"/>
    <property type="match status" value="1"/>
</dbReference>
<dbReference type="Gene3D" id="3.30.565.10">
    <property type="entry name" value="Histidine kinase-like ATPase, C-terminal domain"/>
    <property type="match status" value="1"/>
</dbReference>
<dbReference type="SMART" id="SM00387">
    <property type="entry name" value="HATPase_c"/>
    <property type="match status" value="1"/>
</dbReference>
<comment type="catalytic activity">
    <reaction evidence="1">
        <text>ATP + protein L-histidine = ADP + protein N-phospho-L-histidine.</text>
        <dbReference type="EC" id="2.7.13.3"/>
    </reaction>
</comment>
<dbReference type="Gene3D" id="1.10.287.130">
    <property type="match status" value="1"/>
</dbReference>
<proteinExistence type="predicted"/>
<reference evidence="6 7" key="1">
    <citation type="submission" date="2020-11" db="EMBL/GenBank/DDBJ databases">
        <title>Hymenobacter sp.</title>
        <authorList>
            <person name="Kim M.K."/>
        </authorList>
    </citation>
    <scope>NUCLEOTIDE SEQUENCE [LARGE SCALE GENOMIC DNA]</scope>
    <source>
        <strain evidence="6 7">BT594</strain>
    </source>
</reference>
<dbReference type="EMBL" id="JADWYK010000001">
    <property type="protein sequence ID" value="MBG8552254.1"/>
    <property type="molecule type" value="Genomic_DNA"/>
</dbReference>
<dbReference type="InterPro" id="IPR003594">
    <property type="entry name" value="HATPase_dom"/>
</dbReference>
<accession>A0ABS0KYH8</accession>
<keyword evidence="4" id="KW-0732">Signal</keyword>
<name>A0ABS0KYH8_9BACT</name>
<organism evidence="6 7">
    <name type="scientific">Hymenobacter guriensis</name>
    <dbReference type="NCBI Taxonomy" id="2793065"/>
    <lineage>
        <taxon>Bacteria</taxon>
        <taxon>Pseudomonadati</taxon>
        <taxon>Bacteroidota</taxon>
        <taxon>Cytophagia</taxon>
        <taxon>Cytophagales</taxon>
        <taxon>Hymenobacteraceae</taxon>
        <taxon>Hymenobacter</taxon>
    </lineage>
</organism>
<dbReference type="Gene3D" id="1.25.40.10">
    <property type="entry name" value="Tetratricopeptide repeat domain"/>
    <property type="match status" value="2"/>
</dbReference>
<feature type="domain" description="Histidine kinase" evidence="5">
    <location>
        <begin position="443"/>
        <end position="687"/>
    </location>
</feature>
<dbReference type="InterPro" id="IPR005467">
    <property type="entry name" value="His_kinase_dom"/>
</dbReference>
<dbReference type="EC" id="2.7.13.3" evidence="2"/>
<protein>
    <recommendedName>
        <fullName evidence="2">histidine kinase</fullName>
        <ecNumber evidence="2">2.7.13.3</ecNumber>
    </recommendedName>
</protein>
<dbReference type="SMART" id="SM00028">
    <property type="entry name" value="TPR"/>
    <property type="match status" value="5"/>
</dbReference>
<dbReference type="InterPro" id="IPR004358">
    <property type="entry name" value="Sig_transdc_His_kin-like_C"/>
</dbReference>
<evidence type="ECO:0000313" key="6">
    <source>
        <dbReference type="EMBL" id="MBG8552254.1"/>
    </source>
</evidence>
<evidence type="ECO:0000256" key="1">
    <source>
        <dbReference type="ARBA" id="ARBA00000085"/>
    </source>
</evidence>
<dbReference type="PROSITE" id="PS50109">
    <property type="entry name" value="HIS_KIN"/>
    <property type="match status" value="1"/>
</dbReference>
<feature type="signal peptide" evidence="4">
    <location>
        <begin position="1"/>
        <end position="24"/>
    </location>
</feature>
<dbReference type="SUPFAM" id="SSF48452">
    <property type="entry name" value="TPR-like"/>
    <property type="match status" value="1"/>
</dbReference>
<dbReference type="PRINTS" id="PR00344">
    <property type="entry name" value="BCTRLSENSOR"/>
</dbReference>
<dbReference type="PANTHER" id="PTHR43065">
    <property type="entry name" value="SENSOR HISTIDINE KINASE"/>
    <property type="match status" value="1"/>
</dbReference>
<evidence type="ECO:0000259" key="5">
    <source>
        <dbReference type="PROSITE" id="PS50109"/>
    </source>
</evidence>
<dbReference type="PANTHER" id="PTHR43065:SF42">
    <property type="entry name" value="TWO-COMPONENT SENSOR PPRA"/>
    <property type="match status" value="1"/>
</dbReference>
<comment type="caution">
    <text evidence="6">The sequence shown here is derived from an EMBL/GenBank/DDBJ whole genome shotgun (WGS) entry which is preliminary data.</text>
</comment>
<evidence type="ECO:0000256" key="3">
    <source>
        <dbReference type="SAM" id="Coils"/>
    </source>
</evidence>
<dbReference type="Pfam" id="PF02518">
    <property type="entry name" value="HATPase_c"/>
    <property type="match status" value="1"/>
</dbReference>